<dbReference type="EMBL" id="FRXN01000007">
    <property type="protein sequence ID" value="SHO65229.1"/>
    <property type="molecule type" value="Genomic_DNA"/>
</dbReference>
<evidence type="ECO:0000313" key="3">
    <source>
        <dbReference type="EMBL" id="SHO65229.1"/>
    </source>
</evidence>
<dbReference type="Pfam" id="PF01642">
    <property type="entry name" value="MM_CoA_mutase"/>
    <property type="match status" value="1"/>
</dbReference>
<keyword evidence="4" id="KW-1185">Reference proteome</keyword>
<dbReference type="PANTHER" id="PTHR48101">
    <property type="entry name" value="METHYLMALONYL-COA MUTASE, MITOCHONDRIAL-RELATED"/>
    <property type="match status" value="1"/>
</dbReference>
<reference evidence="4" key="1">
    <citation type="submission" date="2016-12" db="EMBL/GenBank/DDBJ databases">
        <authorList>
            <person name="Varghese N."/>
            <person name="Submissions S."/>
        </authorList>
    </citation>
    <scope>NUCLEOTIDE SEQUENCE [LARGE SCALE GENOMIC DNA]</scope>
    <source>
        <strain evidence="4">DSM 25035</strain>
    </source>
</reference>
<dbReference type="PANTHER" id="PTHR48101:SF1">
    <property type="entry name" value="METHYLMALONYL-COA MUTASE, LARGE SUBUNIT"/>
    <property type="match status" value="1"/>
</dbReference>
<dbReference type="GO" id="GO:0031419">
    <property type="term" value="F:cobalamin binding"/>
    <property type="evidence" value="ECO:0007669"/>
    <property type="project" value="InterPro"/>
</dbReference>
<gene>
    <name evidence="3" type="ORF">SAMN04488108_3923</name>
</gene>
<dbReference type="Gene3D" id="3.20.20.240">
    <property type="entry name" value="Methylmalonyl-CoA mutase"/>
    <property type="match status" value="1"/>
</dbReference>
<feature type="region of interest" description="Disordered" evidence="1">
    <location>
        <begin position="63"/>
        <end position="85"/>
    </location>
</feature>
<dbReference type="OrthoDB" id="9762378at2"/>
<evidence type="ECO:0000259" key="2">
    <source>
        <dbReference type="Pfam" id="PF01642"/>
    </source>
</evidence>
<sequence length="466" mass="52763">MTEKDFYPFKTTSKIDWKSQIEKDLKGKDFNQTLVKTIWNEIQQQPFYTSEDLKEKPIQNRFSPPAEIPGLPPRTWSTSVSISPSNDKTENKEILAALENGADAIVMELDRDPNWSELLKDVLLPYIHIYLKPLQNAGVIFLSFSKFIQQIDLNQSDLHGGFLWSPTGDLLETNGDFEKKIALTQQVISDWKEYPSFYPICVDFSTYRNSGGTGIQELTFGFGEIIEIVSSLTDLGIEAKTCFENMMIHSSVAEEFFPEIAKLKSLRNLFSSVANQFDAKISAENIHLICSTSTWSHSFLDKNSNLIRQTYEAMASVLGGSNSIWVIPTVGENSNTLEKRIAKNVSLILKEESYLDKVVDPSSGSYYLGSLESEICGIVQSNIVNLESKGGWLMSFQTRELQTSIRETRVLIQNQILNETLVKVGANKYQPSKKLENNIEFLDFQEEEFQLSPTRASYLLEKSLAQ</sequence>
<evidence type="ECO:0000313" key="4">
    <source>
        <dbReference type="Proteomes" id="UP000184609"/>
    </source>
</evidence>
<dbReference type="SUPFAM" id="SSF51703">
    <property type="entry name" value="Cobalamin (vitamin B12)-dependent enzymes"/>
    <property type="match status" value="1"/>
</dbReference>
<protein>
    <submittedName>
        <fullName evidence="3">Methylmalonyl-CoA mutase</fullName>
    </submittedName>
</protein>
<organism evidence="3 4">
    <name type="scientific">Algoriphagus zhangzhouensis</name>
    <dbReference type="NCBI Taxonomy" id="1073327"/>
    <lineage>
        <taxon>Bacteria</taxon>
        <taxon>Pseudomonadati</taxon>
        <taxon>Bacteroidota</taxon>
        <taxon>Cytophagia</taxon>
        <taxon>Cytophagales</taxon>
        <taxon>Cyclobacteriaceae</taxon>
        <taxon>Algoriphagus</taxon>
    </lineage>
</organism>
<feature type="compositionally biased region" description="Polar residues" evidence="1">
    <location>
        <begin position="75"/>
        <end position="85"/>
    </location>
</feature>
<accession>A0A1M7ZK90</accession>
<name>A0A1M7ZK90_9BACT</name>
<feature type="domain" description="Methylmalonyl-CoA mutase alpha/beta chain catalytic" evidence="2">
    <location>
        <begin position="192"/>
        <end position="450"/>
    </location>
</feature>
<dbReference type="Proteomes" id="UP000184609">
    <property type="component" value="Unassembled WGS sequence"/>
</dbReference>
<proteinExistence type="predicted"/>
<dbReference type="STRING" id="1073327.SAMN04488108_3923"/>
<dbReference type="GO" id="GO:0016866">
    <property type="term" value="F:intramolecular transferase activity"/>
    <property type="evidence" value="ECO:0007669"/>
    <property type="project" value="InterPro"/>
</dbReference>
<dbReference type="RefSeq" id="WP_134204602.1">
    <property type="nucleotide sequence ID" value="NZ_FRXN01000007.1"/>
</dbReference>
<dbReference type="AlphaFoldDB" id="A0A1M7ZK90"/>
<dbReference type="InterPro" id="IPR006099">
    <property type="entry name" value="MeMalonylCoA_mutase_a/b_cat"/>
</dbReference>
<dbReference type="InterPro" id="IPR016176">
    <property type="entry name" value="Cbl-dep_enz_cat"/>
</dbReference>
<evidence type="ECO:0000256" key="1">
    <source>
        <dbReference type="SAM" id="MobiDB-lite"/>
    </source>
</evidence>